<keyword evidence="3" id="KW-0804">Transcription</keyword>
<feature type="non-terminal residue" evidence="7">
    <location>
        <position position="1"/>
    </location>
</feature>
<organism evidence="7 8">
    <name type="scientific">Pristionchus entomophagus</name>
    <dbReference type="NCBI Taxonomy" id="358040"/>
    <lineage>
        <taxon>Eukaryota</taxon>
        <taxon>Metazoa</taxon>
        <taxon>Ecdysozoa</taxon>
        <taxon>Nematoda</taxon>
        <taxon>Chromadorea</taxon>
        <taxon>Rhabditida</taxon>
        <taxon>Rhabditina</taxon>
        <taxon>Diplogasteromorpha</taxon>
        <taxon>Diplogasteroidea</taxon>
        <taxon>Neodiplogasteridae</taxon>
        <taxon>Pristionchus</taxon>
    </lineage>
</organism>
<evidence type="ECO:0000259" key="6">
    <source>
        <dbReference type="PROSITE" id="PS51062"/>
    </source>
</evidence>
<keyword evidence="2" id="KW-0805">Transcription regulation</keyword>
<keyword evidence="4" id="KW-0539">Nucleus</keyword>
<dbReference type="GO" id="GO:0000978">
    <property type="term" value="F:RNA polymerase II cis-regulatory region sequence-specific DNA binding"/>
    <property type="evidence" value="ECO:0007669"/>
    <property type="project" value="TreeGrafter"/>
</dbReference>
<dbReference type="Proteomes" id="UP001432027">
    <property type="component" value="Unassembled WGS sequence"/>
</dbReference>
<evidence type="ECO:0000256" key="3">
    <source>
        <dbReference type="ARBA" id="ARBA00023163"/>
    </source>
</evidence>
<reference evidence="7" key="1">
    <citation type="submission" date="2023-10" db="EMBL/GenBank/DDBJ databases">
        <title>Genome assembly of Pristionchus species.</title>
        <authorList>
            <person name="Yoshida K."/>
            <person name="Sommer R.J."/>
        </authorList>
    </citation>
    <scope>NUCLEOTIDE SEQUENCE</scope>
    <source>
        <strain evidence="7">RS0144</strain>
    </source>
</reference>
<comment type="subcellular location">
    <subcellularLocation>
        <location evidence="1">Nucleus</location>
    </subcellularLocation>
</comment>
<dbReference type="PRINTS" id="PR00967">
    <property type="entry name" value="ONCOGENEAML1"/>
</dbReference>
<evidence type="ECO:0000313" key="7">
    <source>
        <dbReference type="EMBL" id="GMS98890.1"/>
    </source>
</evidence>
<dbReference type="PROSITE" id="PS51062">
    <property type="entry name" value="RUNT"/>
    <property type="match status" value="1"/>
</dbReference>
<gene>
    <name evidence="7" type="ORF">PENTCL1PPCAC_21065</name>
</gene>
<dbReference type="Pfam" id="PF00853">
    <property type="entry name" value="Runt"/>
    <property type="match status" value="1"/>
</dbReference>
<feature type="region of interest" description="Disordered" evidence="5">
    <location>
        <begin position="198"/>
        <end position="232"/>
    </location>
</feature>
<evidence type="ECO:0000313" key="8">
    <source>
        <dbReference type="Proteomes" id="UP001432027"/>
    </source>
</evidence>
<dbReference type="AlphaFoldDB" id="A0AAV5TWF6"/>
<dbReference type="Gene3D" id="2.60.40.720">
    <property type="match status" value="1"/>
</dbReference>
<accession>A0AAV5TWF6</accession>
<evidence type="ECO:0000256" key="2">
    <source>
        <dbReference type="ARBA" id="ARBA00023015"/>
    </source>
</evidence>
<evidence type="ECO:0000256" key="4">
    <source>
        <dbReference type="ARBA" id="ARBA00023242"/>
    </source>
</evidence>
<dbReference type="GO" id="GO:0000981">
    <property type="term" value="F:DNA-binding transcription factor activity, RNA polymerase II-specific"/>
    <property type="evidence" value="ECO:0007669"/>
    <property type="project" value="TreeGrafter"/>
</dbReference>
<dbReference type="InterPro" id="IPR012346">
    <property type="entry name" value="p53/RUNT-type_TF_DNA-bd_sf"/>
</dbReference>
<dbReference type="GO" id="GO:0005524">
    <property type="term" value="F:ATP binding"/>
    <property type="evidence" value="ECO:0007669"/>
    <property type="project" value="InterPro"/>
</dbReference>
<dbReference type="GO" id="GO:0005634">
    <property type="term" value="C:nucleus"/>
    <property type="evidence" value="ECO:0007669"/>
    <property type="project" value="UniProtKB-SubCell"/>
</dbReference>
<dbReference type="PANTHER" id="PTHR11950">
    <property type="entry name" value="RUNT RELATED"/>
    <property type="match status" value="1"/>
</dbReference>
<evidence type="ECO:0000256" key="1">
    <source>
        <dbReference type="ARBA" id="ARBA00004123"/>
    </source>
</evidence>
<dbReference type="InterPro" id="IPR008967">
    <property type="entry name" value="p53-like_TF_DNA-bd_sf"/>
</dbReference>
<dbReference type="EMBL" id="BTSX01000005">
    <property type="protein sequence ID" value="GMS98890.1"/>
    <property type="molecule type" value="Genomic_DNA"/>
</dbReference>
<dbReference type="InterPro" id="IPR000040">
    <property type="entry name" value="AML1_Runt"/>
</dbReference>
<keyword evidence="8" id="KW-1185">Reference proteome</keyword>
<proteinExistence type="predicted"/>
<name>A0AAV5TWF6_9BILA</name>
<dbReference type="InterPro" id="IPR013524">
    <property type="entry name" value="Runt_dom"/>
</dbReference>
<sequence>QKPQTPPISPCILLICILPMDHLKQVRIALRDAPPARYIPTESPYIVCSQLPSHWRCNKSLPEAFVVLLLIPIPDGTQVSVSAGNEENTHGEVRNATAVVRNQMAKFSDLRFVGKSGRGKSFHLTITVHSTPMHVGVINRAIKVTVDGPRDPRSKRELAMPAMPTTIPLPQNILSSAINFMPFYPPFITHSIPINSMPPTPIISSRKRRSSTSDYKSNSSPEDTPPKIWRPF</sequence>
<dbReference type="PANTHER" id="PTHR11950:SF31">
    <property type="entry name" value="SEGMENTATION PROTEIN RUNT"/>
    <property type="match status" value="1"/>
</dbReference>
<comment type="caution">
    <text evidence="7">The sequence shown here is derived from an EMBL/GenBank/DDBJ whole genome shotgun (WGS) entry which is preliminary data.</text>
</comment>
<dbReference type="SUPFAM" id="SSF49417">
    <property type="entry name" value="p53-like transcription factors"/>
    <property type="match status" value="1"/>
</dbReference>
<protein>
    <recommendedName>
        <fullName evidence="6">Runt domain-containing protein</fullName>
    </recommendedName>
</protein>
<evidence type="ECO:0000256" key="5">
    <source>
        <dbReference type="SAM" id="MobiDB-lite"/>
    </source>
</evidence>
<feature type="domain" description="Runt" evidence="6">
    <location>
        <begin position="26"/>
        <end position="154"/>
    </location>
</feature>